<proteinExistence type="predicted"/>
<dbReference type="RefSeq" id="WP_310068399.1">
    <property type="nucleotide sequence ID" value="NZ_JAVDVX010000001.1"/>
</dbReference>
<feature type="domain" description="Integrase catalytic" evidence="2">
    <location>
        <begin position="251"/>
        <end position="444"/>
    </location>
</feature>
<dbReference type="InterPro" id="IPR036397">
    <property type="entry name" value="RNaseH_sf"/>
</dbReference>
<dbReference type="SUPFAM" id="SSF53098">
    <property type="entry name" value="Ribonuclease H-like"/>
    <property type="match status" value="1"/>
</dbReference>
<keyword evidence="4" id="KW-1185">Reference proteome</keyword>
<dbReference type="PROSITE" id="PS50994">
    <property type="entry name" value="INTEGRASE"/>
    <property type="match status" value="1"/>
</dbReference>
<protein>
    <submittedName>
        <fullName evidence="3">Transposase</fullName>
    </submittedName>
</protein>
<dbReference type="Proteomes" id="UP001253595">
    <property type="component" value="Unassembled WGS sequence"/>
</dbReference>
<feature type="compositionally biased region" description="Basic residues" evidence="1">
    <location>
        <begin position="587"/>
        <end position="597"/>
    </location>
</feature>
<dbReference type="InterPro" id="IPR001584">
    <property type="entry name" value="Integrase_cat-core"/>
</dbReference>
<comment type="caution">
    <text evidence="3">The sequence shown here is derived from an EMBL/GenBank/DDBJ whole genome shotgun (WGS) entry which is preliminary data.</text>
</comment>
<dbReference type="Pfam" id="PF09299">
    <property type="entry name" value="Mu-transpos_C"/>
    <property type="match status" value="1"/>
</dbReference>
<evidence type="ECO:0000256" key="1">
    <source>
        <dbReference type="SAM" id="MobiDB-lite"/>
    </source>
</evidence>
<evidence type="ECO:0000313" key="3">
    <source>
        <dbReference type="EMBL" id="MDR7088580.1"/>
    </source>
</evidence>
<reference evidence="3 4" key="1">
    <citation type="submission" date="2023-07" db="EMBL/GenBank/DDBJ databases">
        <title>Sorghum-associated microbial communities from plants grown in Nebraska, USA.</title>
        <authorList>
            <person name="Schachtman D."/>
        </authorList>
    </citation>
    <scope>NUCLEOTIDE SEQUENCE [LARGE SCALE GENOMIC DNA]</scope>
    <source>
        <strain evidence="3 4">BE190</strain>
    </source>
</reference>
<sequence length="642" mass="73096">MNLNQISEMGESVFDPIRERVDVNVDALVEREGVVYRIAQVLDFETVIGVAVESGRSSALRVGELRVVSGDLAAVHSSNFDLEDIADEDWRIAEKRFAAISPLLDRSDLGRGDVELRAYESGVDTATLYRWMERYKAYRLISSLIPQKRGWKSGNGRISSEAESVINEVIRTYYLTSQRPRVEKVVTEVHRICLLKGIEKPSASTIRARIAKVSEREKLKGRGFKEKANNKFSPAPGQFPNANYPLSVVQIDHTPVDIILVDDTHRKPIGRPWLTLAMDVYSRMVTGYYLSFDPPSETSVAMCVAHSMLPKEEWMTLHNVDADWPVWGVMRTIHVDNGAEFRSNNFQQSCSLYGIHLEYRPVKQPRYGGHIERMLGTLLFEIHDLPGTTFSSVAKREGYDSEKNAVITKSEFEEWLVKLITKVYHRRKHSSLGMTPFRQWELGIFGSGDLPGTGVPPRPVDRLSILLDFLPCFHRTVQQDGVTIDKLSYYSEALRPWIGAVDEESGEKRLFVFRRDPRDITSIWFFDPVLKQYFRVPTSEQSLPPMSVWEYQQVREKLKLQGIESFDEHQVLHAITELREHVDKSKEKSKKARRASQRRTEHEKNISPANPLPAAPNVSPLPTTSLEIELSDGPIKSFGDIA</sequence>
<organism evidence="3 4">
    <name type="scientific">Cellvibrio fibrivorans</name>
    <dbReference type="NCBI Taxonomy" id="126350"/>
    <lineage>
        <taxon>Bacteria</taxon>
        <taxon>Pseudomonadati</taxon>
        <taxon>Pseudomonadota</taxon>
        <taxon>Gammaproteobacteria</taxon>
        <taxon>Cellvibrionales</taxon>
        <taxon>Cellvibrionaceae</taxon>
        <taxon>Cellvibrio</taxon>
    </lineage>
</organism>
<feature type="region of interest" description="Disordered" evidence="1">
    <location>
        <begin position="582"/>
        <end position="626"/>
    </location>
</feature>
<accession>A0ABU1UTU7</accession>
<dbReference type="InterPro" id="IPR015378">
    <property type="entry name" value="Transposase-like_Mu_C"/>
</dbReference>
<gene>
    <name evidence="3" type="ORF">J2X05_000583</name>
</gene>
<name>A0ABU1UTU7_9GAMM</name>
<dbReference type="Gene3D" id="3.30.420.10">
    <property type="entry name" value="Ribonuclease H-like superfamily/Ribonuclease H"/>
    <property type="match status" value="1"/>
</dbReference>
<dbReference type="EMBL" id="JAVDVX010000001">
    <property type="protein sequence ID" value="MDR7088580.1"/>
    <property type="molecule type" value="Genomic_DNA"/>
</dbReference>
<evidence type="ECO:0000259" key="2">
    <source>
        <dbReference type="PROSITE" id="PS50994"/>
    </source>
</evidence>
<evidence type="ECO:0000313" key="4">
    <source>
        <dbReference type="Proteomes" id="UP001253595"/>
    </source>
</evidence>
<dbReference type="InterPro" id="IPR012337">
    <property type="entry name" value="RNaseH-like_sf"/>
</dbReference>